<evidence type="ECO:0000256" key="2">
    <source>
        <dbReference type="ARBA" id="ARBA00023157"/>
    </source>
</evidence>
<proteinExistence type="inferred from homology"/>
<feature type="signal peptide" evidence="4">
    <location>
        <begin position="1"/>
        <end position="26"/>
    </location>
</feature>
<evidence type="ECO:0000256" key="1">
    <source>
        <dbReference type="ARBA" id="ARBA00022729"/>
    </source>
</evidence>
<evidence type="ECO:0000256" key="4">
    <source>
        <dbReference type="SAM" id="SignalP"/>
    </source>
</evidence>
<protein>
    <recommendedName>
        <fullName evidence="5">Pectinesterase inhibitor domain-containing protein</fullName>
    </recommendedName>
</protein>
<feature type="domain" description="Pectinesterase inhibitor" evidence="5">
    <location>
        <begin position="26"/>
        <end position="169"/>
    </location>
</feature>
<dbReference type="NCBIfam" id="TIGR01614">
    <property type="entry name" value="PME_inhib"/>
    <property type="match status" value="1"/>
</dbReference>
<reference evidence="7" key="1">
    <citation type="journal article" date="2018" name="Gigascience">
        <title>Genome assembly of the Pink Ipe (Handroanthus impetiginosus, Bignoniaceae), a highly valued, ecologically keystone Neotropical timber forest tree.</title>
        <authorList>
            <person name="Silva-Junior O.B."/>
            <person name="Grattapaglia D."/>
            <person name="Novaes E."/>
            <person name="Collevatti R.G."/>
        </authorList>
    </citation>
    <scope>NUCLEOTIDE SEQUENCE [LARGE SCALE GENOMIC DNA]</scope>
    <source>
        <strain evidence="7">cv. UFG-1</strain>
    </source>
</reference>
<organism evidence="6 7">
    <name type="scientific">Handroanthus impetiginosus</name>
    <dbReference type="NCBI Taxonomy" id="429701"/>
    <lineage>
        <taxon>Eukaryota</taxon>
        <taxon>Viridiplantae</taxon>
        <taxon>Streptophyta</taxon>
        <taxon>Embryophyta</taxon>
        <taxon>Tracheophyta</taxon>
        <taxon>Spermatophyta</taxon>
        <taxon>Magnoliopsida</taxon>
        <taxon>eudicotyledons</taxon>
        <taxon>Gunneridae</taxon>
        <taxon>Pentapetalae</taxon>
        <taxon>asterids</taxon>
        <taxon>lamiids</taxon>
        <taxon>Lamiales</taxon>
        <taxon>Bignoniaceae</taxon>
        <taxon>Crescentiina</taxon>
        <taxon>Tabebuia alliance</taxon>
        <taxon>Handroanthus</taxon>
    </lineage>
</organism>
<dbReference type="PANTHER" id="PTHR36710:SF4">
    <property type="entry name" value="PLANT INVERTASE_PECTIN METHYLESTERASE INHIBITOR SUPERFAMILY PROTEIN"/>
    <property type="match status" value="1"/>
</dbReference>
<dbReference type="PANTHER" id="PTHR36710">
    <property type="entry name" value="PECTINESTERASE INHIBITOR-LIKE"/>
    <property type="match status" value="1"/>
</dbReference>
<dbReference type="CDD" id="cd15797">
    <property type="entry name" value="PMEI"/>
    <property type="match status" value="1"/>
</dbReference>
<keyword evidence="2" id="KW-1015">Disulfide bond</keyword>
<dbReference type="InterPro" id="IPR006501">
    <property type="entry name" value="Pectinesterase_inhib_dom"/>
</dbReference>
<evidence type="ECO:0000313" key="6">
    <source>
        <dbReference type="EMBL" id="PIN00423.1"/>
    </source>
</evidence>
<dbReference type="AlphaFoldDB" id="A0A2G9G527"/>
<evidence type="ECO:0000313" key="7">
    <source>
        <dbReference type="Proteomes" id="UP000231279"/>
    </source>
</evidence>
<dbReference type="Pfam" id="PF04043">
    <property type="entry name" value="PMEI"/>
    <property type="match status" value="1"/>
</dbReference>
<feature type="chain" id="PRO_5013614316" description="Pectinesterase inhibitor domain-containing protein" evidence="4">
    <location>
        <begin position="27"/>
        <end position="178"/>
    </location>
</feature>
<name>A0A2G9G527_9LAMI</name>
<keyword evidence="7" id="KW-1185">Reference proteome</keyword>
<keyword evidence="1 4" id="KW-0732">Signal</keyword>
<comment type="similarity">
    <text evidence="3">Belongs to the PMEI family.</text>
</comment>
<accession>A0A2G9G527</accession>
<dbReference type="InterPro" id="IPR034086">
    <property type="entry name" value="PMEI_plant"/>
</dbReference>
<dbReference type="EMBL" id="NKXS01006978">
    <property type="protein sequence ID" value="PIN00423.1"/>
    <property type="molecule type" value="Genomic_DNA"/>
</dbReference>
<dbReference type="SUPFAM" id="SSF101148">
    <property type="entry name" value="Plant invertase/pectin methylesterase inhibitor"/>
    <property type="match status" value="1"/>
</dbReference>
<dbReference type="GO" id="GO:0046910">
    <property type="term" value="F:pectinesterase inhibitor activity"/>
    <property type="evidence" value="ECO:0007669"/>
    <property type="project" value="InterPro"/>
</dbReference>
<evidence type="ECO:0000259" key="5">
    <source>
        <dbReference type="SMART" id="SM00856"/>
    </source>
</evidence>
<dbReference type="OrthoDB" id="907794at2759"/>
<gene>
    <name evidence="6" type="ORF">CDL12_27071</name>
</gene>
<sequence length="178" mass="20262">MKMPFAPFKTFIFFSIILSLLSFLKSDDLLISEICRKTRNPNLCSQILKSNNRARKASSPVQLGVISMDLSKSTAQATKNMIIMLRLRTIDREMRARYKSCVMNYESAIYYLKLANYYLKGGDFANAGRYTAAALNEPISCRKIFAVEPKDVKERNDRLECLCSVVLAICNNLYSGRN</sequence>
<dbReference type="InterPro" id="IPR052421">
    <property type="entry name" value="PCW_Enzyme_Inhibitor"/>
</dbReference>
<dbReference type="InterPro" id="IPR035513">
    <property type="entry name" value="Invertase/methylesterase_inhib"/>
</dbReference>
<dbReference type="Proteomes" id="UP000231279">
    <property type="component" value="Unassembled WGS sequence"/>
</dbReference>
<comment type="caution">
    <text evidence="6">The sequence shown here is derived from an EMBL/GenBank/DDBJ whole genome shotgun (WGS) entry which is preliminary data.</text>
</comment>
<dbReference type="Gene3D" id="1.20.140.40">
    <property type="entry name" value="Invertase/pectin methylesterase inhibitor family protein"/>
    <property type="match status" value="1"/>
</dbReference>
<dbReference type="SMART" id="SM00856">
    <property type="entry name" value="PMEI"/>
    <property type="match status" value="1"/>
</dbReference>
<evidence type="ECO:0000256" key="3">
    <source>
        <dbReference type="ARBA" id="ARBA00038471"/>
    </source>
</evidence>